<reference evidence="2 3" key="1">
    <citation type="journal article" date="2019" name="Mar. Drugs">
        <title>Comparative Genomics and CAZyme Genome Repertoires of Marine Zobellia amurskyensis KMM 3526(T) and Zobellia laminariae KMM 3676(T).</title>
        <authorList>
            <person name="Chernysheva N."/>
            <person name="Bystritskaya E."/>
            <person name="Stenkova A."/>
            <person name="Golovkin I."/>
            <person name="Nedashkovskaya O."/>
            <person name="Isaeva M."/>
        </authorList>
    </citation>
    <scope>NUCLEOTIDE SEQUENCE [LARGE SCALE GENOMIC DNA]</scope>
    <source>
        <strain evidence="2 3">KMM 3526</strain>
    </source>
</reference>
<dbReference type="EMBL" id="RCNR01000031">
    <property type="protein sequence ID" value="MUH37067.1"/>
    <property type="molecule type" value="Genomic_DNA"/>
</dbReference>
<protein>
    <submittedName>
        <fullName evidence="2">Uncharacterized protein</fullName>
    </submittedName>
</protein>
<evidence type="ECO:0000256" key="1">
    <source>
        <dbReference type="SAM" id="Phobius"/>
    </source>
</evidence>
<keyword evidence="3" id="KW-1185">Reference proteome</keyword>
<keyword evidence="1" id="KW-1133">Transmembrane helix</keyword>
<gene>
    <name evidence="2" type="ORF">D9O36_14540</name>
</gene>
<accession>A0A7X2ZVB4</accession>
<dbReference type="SUPFAM" id="SSF58113">
    <property type="entry name" value="Apolipoprotein A-I"/>
    <property type="match status" value="1"/>
</dbReference>
<keyword evidence="1" id="KW-0472">Membrane</keyword>
<evidence type="ECO:0000313" key="3">
    <source>
        <dbReference type="Proteomes" id="UP000540519"/>
    </source>
</evidence>
<name>A0A7X2ZVB4_9FLAO</name>
<organism evidence="2 3">
    <name type="scientific">Zobellia amurskyensis</name>
    <dbReference type="NCBI Taxonomy" id="248905"/>
    <lineage>
        <taxon>Bacteria</taxon>
        <taxon>Pseudomonadati</taxon>
        <taxon>Bacteroidota</taxon>
        <taxon>Flavobacteriia</taxon>
        <taxon>Flavobacteriales</taxon>
        <taxon>Flavobacteriaceae</taxon>
        <taxon>Zobellia</taxon>
    </lineage>
</organism>
<dbReference type="OrthoDB" id="981487at2"/>
<sequence>MEKTIELQKEFESLITQLSKLRTINELTNENSRNAKVTIETVSDLVSNLSKLKDDLIGNFEERKQSFDTSIEHFNQSILDIKERFETEVTEQHKTLKEINRKNGKDVAGVQNQLLKQVNSFENQLKVSTETAEIHFGELRKSTAKSIEENFNLVKDDIKRVSNSVELLEYDMSKKLEKSRRETKDLKKVIITVGVLLFVALIVLKFV</sequence>
<comment type="caution">
    <text evidence="2">The sequence shown here is derived from an EMBL/GenBank/DDBJ whole genome shotgun (WGS) entry which is preliminary data.</text>
</comment>
<feature type="transmembrane region" description="Helical" evidence="1">
    <location>
        <begin position="189"/>
        <end position="206"/>
    </location>
</feature>
<keyword evidence="1" id="KW-0812">Transmembrane</keyword>
<dbReference type="AlphaFoldDB" id="A0A7X2ZVB4"/>
<dbReference type="Proteomes" id="UP000540519">
    <property type="component" value="Unassembled WGS sequence"/>
</dbReference>
<evidence type="ECO:0000313" key="2">
    <source>
        <dbReference type="EMBL" id="MUH37067.1"/>
    </source>
</evidence>
<proteinExistence type="predicted"/>
<dbReference type="RefSeq" id="WP_155600457.1">
    <property type="nucleotide sequence ID" value="NZ_RCNR01000031.1"/>
</dbReference>